<dbReference type="Proteomes" id="UP001497623">
    <property type="component" value="Unassembled WGS sequence"/>
</dbReference>
<evidence type="ECO:0000313" key="5">
    <source>
        <dbReference type="Proteomes" id="UP001497623"/>
    </source>
</evidence>
<dbReference type="GO" id="GO:0042302">
    <property type="term" value="F:structural constituent of cuticle"/>
    <property type="evidence" value="ECO:0007669"/>
    <property type="project" value="UniProtKB-UniRule"/>
</dbReference>
<evidence type="ECO:0000256" key="2">
    <source>
        <dbReference type="PROSITE-ProRule" id="PRU00497"/>
    </source>
</evidence>
<dbReference type="EMBL" id="CAXKWB010051879">
    <property type="protein sequence ID" value="CAL4171879.1"/>
    <property type="molecule type" value="Genomic_DNA"/>
</dbReference>
<dbReference type="AlphaFoldDB" id="A0AAV2S9Z8"/>
<dbReference type="PANTHER" id="PTHR12236:SF79">
    <property type="entry name" value="CUTICULAR PROTEIN 50CB-RELATED"/>
    <property type="match status" value="1"/>
</dbReference>
<dbReference type="PROSITE" id="PS51155">
    <property type="entry name" value="CHIT_BIND_RR_2"/>
    <property type="match status" value="1"/>
</dbReference>
<dbReference type="InterPro" id="IPR051217">
    <property type="entry name" value="Insect_Cuticle_Struc_Prot"/>
</dbReference>
<evidence type="ECO:0000256" key="1">
    <source>
        <dbReference type="ARBA" id="ARBA00022460"/>
    </source>
</evidence>
<protein>
    <recommendedName>
        <fullName evidence="6">Pro-resilin</fullName>
    </recommendedName>
</protein>
<feature type="compositionally biased region" description="Pro residues" evidence="3">
    <location>
        <begin position="41"/>
        <end position="54"/>
    </location>
</feature>
<evidence type="ECO:0000313" key="4">
    <source>
        <dbReference type="EMBL" id="CAL4171879.1"/>
    </source>
</evidence>
<feature type="non-terminal residue" evidence="4">
    <location>
        <position position="1"/>
    </location>
</feature>
<dbReference type="Pfam" id="PF00379">
    <property type="entry name" value="Chitin_bind_4"/>
    <property type="match status" value="1"/>
</dbReference>
<name>A0AAV2S9Z8_MEGNR</name>
<dbReference type="GO" id="GO:0031012">
    <property type="term" value="C:extracellular matrix"/>
    <property type="evidence" value="ECO:0007669"/>
    <property type="project" value="TreeGrafter"/>
</dbReference>
<proteinExistence type="predicted"/>
<evidence type="ECO:0008006" key="6">
    <source>
        <dbReference type="Google" id="ProtNLM"/>
    </source>
</evidence>
<dbReference type="PANTHER" id="PTHR12236">
    <property type="entry name" value="STRUCTURAL CONTITUENT OF CUTICLE"/>
    <property type="match status" value="1"/>
</dbReference>
<evidence type="ECO:0000256" key="3">
    <source>
        <dbReference type="SAM" id="MobiDB-lite"/>
    </source>
</evidence>
<organism evidence="4 5">
    <name type="scientific">Meganyctiphanes norvegica</name>
    <name type="common">Northern krill</name>
    <name type="synonym">Thysanopoda norvegica</name>
    <dbReference type="NCBI Taxonomy" id="48144"/>
    <lineage>
        <taxon>Eukaryota</taxon>
        <taxon>Metazoa</taxon>
        <taxon>Ecdysozoa</taxon>
        <taxon>Arthropoda</taxon>
        <taxon>Crustacea</taxon>
        <taxon>Multicrustacea</taxon>
        <taxon>Malacostraca</taxon>
        <taxon>Eumalacostraca</taxon>
        <taxon>Eucarida</taxon>
        <taxon>Euphausiacea</taxon>
        <taxon>Euphausiidae</taxon>
        <taxon>Meganyctiphanes</taxon>
    </lineage>
</organism>
<keyword evidence="1 2" id="KW-0193">Cuticle</keyword>
<sequence length="144" mass="15882">RQPATTPAPTHRQPSAPVYTPPTLPPRTYNRPTTPSYKPTTPAPTYNPPAPAYSPPSAKSLSNEPAQYEFNYAVNDQYSGSNYGHQENRDGYNTQGSYFVHLPDGRLQRVNYSVNGDSGFLARVSYEGEAQYPAIGKPVRVGYN</sequence>
<dbReference type="GO" id="GO:0005615">
    <property type="term" value="C:extracellular space"/>
    <property type="evidence" value="ECO:0007669"/>
    <property type="project" value="TreeGrafter"/>
</dbReference>
<reference evidence="4 5" key="1">
    <citation type="submission" date="2024-05" db="EMBL/GenBank/DDBJ databases">
        <authorList>
            <person name="Wallberg A."/>
        </authorList>
    </citation>
    <scope>NUCLEOTIDE SEQUENCE [LARGE SCALE GENOMIC DNA]</scope>
</reference>
<accession>A0AAV2S9Z8</accession>
<keyword evidence="5" id="KW-1185">Reference proteome</keyword>
<feature type="region of interest" description="Disordered" evidence="3">
    <location>
        <begin position="1"/>
        <end position="68"/>
    </location>
</feature>
<gene>
    <name evidence="4" type="ORF">MNOR_LOCUS34207</name>
</gene>
<comment type="caution">
    <text evidence="4">The sequence shown here is derived from an EMBL/GenBank/DDBJ whole genome shotgun (WGS) entry which is preliminary data.</text>
</comment>
<dbReference type="InterPro" id="IPR000618">
    <property type="entry name" value="Insect_cuticle"/>
</dbReference>